<keyword evidence="2" id="KW-1185">Reference proteome</keyword>
<comment type="caution">
    <text evidence="1">The sequence shown here is derived from an EMBL/GenBank/DDBJ whole genome shotgun (WGS) entry which is preliminary data.</text>
</comment>
<evidence type="ECO:0000313" key="1">
    <source>
        <dbReference type="EMBL" id="CAG8753465.1"/>
    </source>
</evidence>
<protein>
    <submittedName>
        <fullName evidence="1">6003_t:CDS:1</fullName>
    </submittedName>
</protein>
<feature type="non-terminal residue" evidence="1">
    <location>
        <position position="1"/>
    </location>
</feature>
<reference evidence="1 2" key="1">
    <citation type="submission" date="2021-06" db="EMBL/GenBank/DDBJ databases">
        <authorList>
            <person name="Kallberg Y."/>
            <person name="Tangrot J."/>
            <person name="Rosling A."/>
        </authorList>
    </citation>
    <scope>NUCLEOTIDE SEQUENCE [LARGE SCALE GENOMIC DNA]</scope>
    <source>
        <strain evidence="1 2">120-4 pot B 10/14</strain>
    </source>
</reference>
<organism evidence="1 2">
    <name type="scientific">Gigaspora margarita</name>
    <dbReference type="NCBI Taxonomy" id="4874"/>
    <lineage>
        <taxon>Eukaryota</taxon>
        <taxon>Fungi</taxon>
        <taxon>Fungi incertae sedis</taxon>
        <taxon>Mucoromycota</taxon>
        <taxon>Glomeromycotina</taxon>
        <taxon>Glomeromycetes</taxon>
        <taxon>Diversisporales</taxon>
        <taxon>Gigasporaceae</taxon>
        <taxon>Gigaspora</taxon>
    </lineage>
</organism>
<name>A0ABN7VBA8_GIGMA</name>
<dbReference type="Proteomes" id="UP000789901">
    <property type="component" value="Unassembled WGS sequence"/>
</dbReference>
<proteinExistence type="predicted"/>
<sequence>EIAMIFQDPIVYHALSTHIVEALKESILNSPMEPVPETARIMKQEIREDKENVPDLSFVLKFGTNEINILNTDDLAMKVLGNDLLDRYQNDNIIALRQALDCFDI</sequence>
<evidence type="ECO:0000313" key="2">
    <source>
        <dbReference type="Proteomes" id="UP000789901"/>
    </source>
</evidence>
<accession>A0ABN7VBA8</accession>
<dbReference type="EMBL" id="CAJVQB010012182">
    <property type="protein sequence ID" value="CAG8753465.1"/>
    <property type="molecule type" value="Genomic_DNA"/>
</dbReference>
<gene>
    <name evidence="1" type="ORF">GMARGA_LOCUS16659</name>
</gene>